<evidence type="ECO:0008006" key="3">
    <source>
        <dbReference type="Google" id="ProtNLM"/>
    </source>
</evidence>
<dbReference type="Proteomes" id="UP000735302">
    <property type="component" value="Unassembled WGS sequence"/>
</dbReference>
<gene>
    <name evidence="1" type="ORF">PoB_002793700</name>
</gene>
<evidence type="ECO:0000313" key="1">
    <source>
        <dbReference type="EMBL" id="GFO01432.1"/>
    </source>
</evidence>
<accession>A0AAV4A295</accession>
<reference evidence="1 2" key="1">
    <citation type="journal article" date="2021" name="Elife">
        <title>Chloroplast acquisition without the gene transfer in kleptoplastic sea slugs, Plakobranchus ocellatus.</title>
        <authorList>
            <person name="Maeda T."/>
            <person name="Takahashi S."/>
            <person name="Yoshida T."/>
            <person name="Shimamura S."/>
            <person name="Takaki Y."/>
            <person name="Nagai Y."/>
            <person name="Toyoda A."/>
            <person name="Suzuki Y."/>
            <person name="Arimoto A."/>
            <person name="Ishii H."/>
            <person name="Satoh N."/>
            <person name="Nishiyama T."/>
            <person name="Hasebe M."/>
            <person name="Maruyama T."/>
            <person name="Minagawa J."/>
            <person name="Obokata J."/>
            <person name="Shigenobu S."/>
        </authorList>
    </citation>
    <scope>NUCLEOTIDE SEQUENCE [LARGE SCALE GENOMIC DNA]</scope>
</reference>
<keyword evidence="2" id="KW-1185">Reference proteome</keyword>
<comment type="caution">
    <text evidence="1">The sequence shown here is derived from an EMBL/GenBank/DDBJ whole genome shotgun (WGS) entry which is preliminary data.</text>
</comment>
<sequence>MIATTQHHVSNSREKRSTHIQTNTAIETMDIMYSLWYGGGMRARWALSTLYIISVAWPLPPVNRGNIETCHTMYISAIVSTLINVSIRFAKYILYI</sequence>
<dbReference type="AlphaFoldDB" id="A0AAV4A295"/>
<proteinExistence type="predicted"/>
<evidence type="ECO:0000313" key="2">
    <source>
        <dbReference type="Proteomes" id="UP000735302"/>
    </source>
</evidence>
<protein>
    <recommendedName>
        <fullName evidence="3">Odorant receptor</fullName>
    </recommendedName>
</protein>
<name>A0AAV4A295_9GAST</name>
<organism evidence="1 2">
    <name type="scientific">Plakobranchus ocellatus</name>
    <dbReference type="NCBI Taxonomy" id="259542"/>
    <lineage>
        <taxon>Eukaryota</taxon>
        <taxon>Metazoa</taxon>
        <taxon>Spiralia</taxon>
        <taxon>Lophotrochozoa</taxon>
        <taxon>Mollusca</taxon>
        <taxon>Gastropoda</taxon>
        <taxon>Heterobranchia</taxon>
        <taxon>Euthyneura</taxon>
        <taxon>Panpulmonata</taxon>
        <taxon>Sacoglossa</taxon>
        <taxon>Placobranchoidea</taxon>
        <taxon>Plakobranchidae</taxon>
        <taxon>Plakobranchus</taxon>
    </lineage>
</organism>
<dbReference type="EMBL" id="BLXT01003294">
    <property type="protein sequence ID" value="GFO01432.1"/>
    <property type="molecule type" value="Genomic_DNA"/>
</dbReference>